<dbReference type="Gene3D" id="3.40.50.620">
    <property type="entry name" value="HUPs"/>
    <property type="match status" value="1"/>
</dbReference>
<dbReference type="InterPro" id="IPR011063">
    <property type="entry name" value="TilS/TtcA_N"/>
</dbReference>
<keyword evidence="2" id="KW-0819">tRNA processing</keyword>
<evidence type="ECO:0000259" key="5">
    <source>
        <dbReference type="Pfam" id="PF01171"/>
    </source>
</evidence>
<evidence type="ECO:0000256" key="1">
    <source>
        <dbReference type="ARBA" id="ARBA00022598"/>
    </source>
</evidence>
<name>A0A376K2V6_ECOLX</name>
<dbReference type="GO" id="GO:0008033">
    <property type="term" value="P:tRNA processing"/>
    <property type="evidence" value="ECO:0007669"/>
    <property type="project" value="UniProtKB-KW"/>
</dbReference>
<proteinExistence type="predicted"/>
<evidence type="ECO:0000256" key="3">
    <source>
        <dbReference type="ARBA" id="ARBA00022741"/>
    </source>
</evidence>
<evidence type="ECO:0000313" key="7">
    <source>
        <dbReference type="Proteomes" id="UP000255201"/>
    </source>
</evidence>
<dbReference type="GO" id="GO:0032267">
    <property type="term" value="F:tRNA(Ile)-lysidine synthase activity"/>
    <property type="evidence" value="ECO:0007669"/>
    <property type="project" value="UniProtKB-EC"/>
</dbReference>
<evidence type="ECO:0000313" key="6">
    <source>
        <dbReference type="EMBL" id="STE77128.1"/>
    </source>
</evidence>
<reference evidence="6 7" key="1">
    <citation type="submission" date="2018-06" db="EMBL/GenBank/DDBJ databases">
        <authorList>
            <consortium name="Pathogen Informatics"/>
            <person name="Doyle S."/>
        </authorList>
    </citation>
    <scope>NUCLEOTIDE SEQUENCE [LARGE SCALE GENOMIC DNA]</scope>
    <source>
        <strain evidence="6 7">NCTC10764</strain>
    </source>
</reference>
<protein>
    <submittedName>
        <fullName evidence="6">tRNA(Ile)-lysidine synthetase</fullName>
        <ecNumber evidence="6">6.3.4.19</ecNumber>
    </submittedName>
</protein>
<keyword evidence="3" id="KW-0547">Nucleotide-binding</keyword>
<keyword evidence="1 6" id="KW-0436">Ligase</keyword>
<dbReference type="InterPro" id="IPR014729">
    <property type="entry name" value="Rossmann-like_a/b/a_fold"/>
</dbReference>
<accession>A0A376K2V6</accession>
<dbReference type="SUPFAM" id="SSF52402">
    <property type="entry name" value="Adenine nucleotide alpha hydrolases-like"/>
    <property type="match status" value="1"/>
</dbReference>
<dbReference type="EMBL" id="UFZL01000003">
    <property type="protein sequence ID" value="STE77128.1"/>
    <property type="molecule type" value="Genomic_DNA"/>
</dbReference>
<dbReference type="AlphaFoldDB" id="A0A376K2V6"/>
<feature type="domain" description="tRNA(Ile)-lysidine/2-thiocytidine synthase N-terminal" evidence="5">
    <location>
        <begin position="1"/>
        <end position="52"/>
    </location>
</feature>
<evidence type="ECO:0000256" key="4">
    <source>
        <dbReference type="ARBA" id="ARBA00022840"/>
    </source>
</evidence>
<dbReference type="Proteomes" id="UP000255201">
    <property type="component" value="Unassembled WGS sequence"/>
</dbReference>
<organism evidence="6 7">
    <name type="scientific">Escherichia coli</name>
    <dbReference type="NCBI Taxonomy" id="562"/>
    <lineage>
        <taxon>Bacteria</taxon>
        <taxon>Pseudomonadati</taxon>
        <taxon>Pseudomonadota</taxon>
        <taxon>Gammaproteobacteria</taxon>
        <taxon>Enterobacterales</taxon>
        <taxon>Enterobacteriaceae</taxon>
        <taxon>Escherichia</taxon>
    </lineage>
</organism>
<dbReference type="Pfam" id="PF01171">
    <property type="entry name" value="ATP_bind_3"/>
    <property type="match status" value="1"/>
</dbReference>
<evidence type="ECO:0000256" key="2">
    <source>
        <dbReference type="ARBA" id="ARBA00022694"/>
    </source>
</evidence>
<dbReference type="GO" id="GO:0005524">
    <property type="term" value="F:ATP binding"/>
    <property type="evidence" value="ECO:0007669"/>
    <property type="project" value="UniProtKB-KW"/>
</dbReference>
<dbReference type="PANTHER" id="PTHR43033">
    <property type="entry name" value="TRNA(ILE)-LYSIDINE SYNTHASE-RELATED"/>
    <property type="match status" value="1"/>
</dbReference>
<dbReference type="EC" id="6.3.4.19" evidence="6"/>
<sequence>MAEVSEFAGTRLIRPLLARTRGELEQWALAHGLRWIEDESNQDDSYDRNFLRLRVVPLLQQRWPHFAEATARSAALCAEQESLLG</sequence>
<dbReference type="InterPro" id="IPR012094">
    <property type="entry name" value="tRNA_Ile_lys_synt"/>
</dbReference>
<keyword evidence="4" id="KW-0067">ATP-binding</keyword>
<dbReference type="PANTHER" id="PTHR43033:SF1">
    <property type="entry name" value="TRNA(ILE)-LYSIDINE SYNTHASE-RELATED"/>
    <property type="match status" value="1"/>
</dbReference>
<gene>
    <name evidence="6" type="primary">tilS_2</name>
    <name evidence="6" type="ORF">NCTC10764_05733</name>
</gene>